<reference evidence="7 8" key="1">
    <citation type="submission" date="2020-07" db="EMBL/GenBank/DDBJ databases">
        <authorList>
            <person name="Khare M."/>
        </authorList>
    </citation>
    <scope>NUCLEOTIDE SEQUENCE [LARGE SCALE GENOMIC DNA]</scope>
    <source>
        <strain evidence="7 8">P8776</strain>
    </source>
</reference>
<dbReference type="InterPro" id="IPR036271">
    <property type="entry name" value="Tet_transcr_reg_TetR-rel_C_sf"/>
</dbReference>
<keyword evidence="1" id="KW-0678">Repressor</keyword>
<keyword evidence="8" id="KW-1185">Reference proteome</keyword>
<organism evidence="7 8">
    <name type="scientific">Corynebacterium sanguinis</name>
    <dbReference type="NCBI Taxonomy" id="2594913"/>
    <lineage>
        <taxon>Bacteria</taxon>
        <taxon>Bacillati</taxon>
        <taxon>Actinomycetota</taxon>
        <taxon>Actinomycetes</taxon>
        <taxon>Mycobacteriales</taxon>
        <taxon>Corynebacteriaceae</taxon>
        <taxon>Corynebacterium</taxon>
    </lineage>
</organism>
<dbReference type="Gene3D" id="1.10.357.10">
    <property type="entry name" value="Tetracycline Repressor, domain 2"/>
    <property type="match status" value="1"/>
</dbReference>
<keyword evidence="2" id="KW-0805">Transcription regulation</keyword>
<evidence type="ECO:0000313" key="7">
    <source>
        <dbReference type="EMBL" id="MBA4504169.1"/>
    </source>
</evidence>
<dbReference type="InterPro" id="IPR009057">
    <property type="entry name" value="Homeodomain-like_sf"/>
</dbReference>
<feature type="DNA-binding region" description="H-T-H motif" evidence="5">
    <location>
        <begin position="31"/>
        <end position="50"/>
    </location>
</feature>
<name>A0A838WQN4_9CORY</name>
<dbReference type="GO" id="GO:0000976">
    <property type="term" value="F:transcription cis-regulatory region binding"/>
    <property type="evidence" value="ECO:0007669"/>
    <property type="project" value="TreeGrafter"/>
</dbReference>
<keyword evidence="4" id="KW-0804">Transcription</keyword>
<dbReference type="SUPFAM" id="SSF46689">
    <property type="entry name" value="Homeodomain-like"/>
    <property type="match status" value="1"/>
</dbReference>
<dbReference type="InterPro" id="IPR039538">
    <property type="entry name" value="BetI_C"/>
</dbReference>
<dbReference type="SUPFAM" id="SSF48498">
    <property type="entry name" value="Tetracyclin repressor-like, C-terminal domain"/>
    <property type="match status" value="1"/>
</dbReference>
<sequence length="208" mass="22473">MPRTADHDQRRFQLTQAARAVADDNGLKGLTVARVAQRAGVSVGLVQHYFPSKDQLVARTYEHLLDGLNDRVARIVEQGEESGATIRDMSVRALAELLPLDDDRKREAMLRAEFRALACHSAPLAEIARTHDATFRARLAAVVVNATVCGEADAQVDADRAGADLWMTAVGAEAGSLLDAGYPALDAVEAATQRVFPGQCRRNRSRGA</sequence>
<dbReference type="RefSeq" id="WP_181729425.1">
    <property type="nucleotide sequence ID" value="NZ_JACEOR010000080.1"/>
</dbReference>
<dbReference type="InterPro" id="IPR050109">
    <property type="entry name" value="HTH-type_TetR-like_transc_reg"/>
</dbReference>
<dbReference type="PROSITE" id="PS50977">
    <property type="entry name" value="HTH_TETR_2"/>
    <property type="match status" value="1"/>
</dbReference>
<dbReference type="Proteomes" id="UP000580709">
    <property type="component" value="Unassembled WGS sequence"/>
</dbReference>
<evidence type="ECO:0000256" key="5">
    <source>
        <dbReference type="PROSITE-ProRule" id="PRU00335"/>
    </source>
</evidence>
<feature type="domain" description="HTH tetR-type" evidence="6">
    <location>
        <begin position="8"/>
        <end position="68"/>
    </location>
</feature>
<accession>A0A838WQN4</accession>
<comment type="caution">
    <text evidence="7">The sequence shown here is derived from an EMBL/GenBank/DDBJ whole genome shotgun (WGS) entry which is preliminary data.</text>
</comment>
<dbReference type="AlphaFoldDB" id="A0A838WQN4"/>
<evidence type="ECO:0000259" key="6">
    <source>
        <dbReference type="PROSITE" id="PS50977"/>
    </source>
</evidence>
<evidence type="ECO:0000256" key="2">
    <source>
        <dbReference type="ARBA" id="ARBA00023015"/>
    </source>
</evidence>
<dbReference type="InterPro" id="IPR001647">
    <property type="entry name" value="HTH_TetR"/>
</dbReference>
<dbReference type="EMBL" id="JACEOR010000080">
    <property type="protein sequence ID" value="MBA4504169.1"/>
    <property type="molecule type" value="Genomic_DNA"/>
</dbReference>
<dbReference type="Pfam" id="PF13977">
    <property type="entry name" value="TetR_C_6"/>
    <property type="match status" value="1"/>
</dbReference>
<evidence type="ECO:0000313" key="8">
    <source>
        <dbReference type="Proteomes" id="UP000580709"/>
    </source>
</evidence>
<evidence type="ECO:0000256" key="1">
    <source>
        <dbReference type="ARBA" id="ARBA00022491"/>
    </source>
</evidence>
<dbReference type="PANTHER" id="PTHR30055:SF234">
    <property type="entry name" value="HTH-TYPE TRANSCRIPTIONAL REGULATOR BETI"/>
    <property type="match status" value="1"/>
</dbReference>
<evidence type="ECO:0000256" key="3">
    <source>
        <dbReference type="ARBA" id="ARBA00023125"/>
    </source>
</evidence>
<dbReference type="Pfam" id="PF00440">
    <property type="entry name" value="TetR_N"/>
    <property type="match status" value="1"/>
</dbReference>
<proteinExistence type="predicted"/>
<keyword evidence="3 5" id="KW-0238">DNA-binding</keyword>
<dbReference type="PANTHER" id="PTHR30055">
    <property type="entry name" value="HTH-TYPE TRANSCRIPTIONAL REGULATOR RUTR"/>
    <property type="match status" value="1"/>
</dbReference>
<evidence type="ECO:0000256" key="4">
    <source>
        <dbReference type="ARBA" id="ARBA00023163"/>
    </source>
</evidence>
<dbReference type="GO" id="GO:0003700">
    <property type="term" value="F:DNA-binding transcription factor activity"/>
    <property type="evidence" value="ECO:0007669"/>
    <property type="project" value="TreeGrafter"/>
</dbReference>
<gene>
    <name evidence="7" type="ORF">H0H28_02235</name>
</gene>
<protein>
    <submittedName>
        <fullName evidence="7">TetR family transcriptional regulator</fullName>
    </submittedName>
</protein>
<dbReference type="PRINTS" id="PR00455">
    <property type="entry name" value="HTHTETR"/>
</dbReference>